<feature type="domain" description="Tripartite ATP-independent periplasmic transporters DctQ component" evidence="8">
    <location>
        <begin position="24"/>
        <end position="153"/>
    </location>
</feature>
<sequence length="174" mass="18980">MSNFINALSRVMAWFGCLVLVLIALTSVISIIGRALSGFGLGPIPGDFELVEIGTALAIFCFLPWAHLRRAHASVDLLSNVLSSRTTKAVEFLADLLMLACWAVLTWRMGVGMMDYQANGEVSFVLQIPVWWGYAASFPFAVMGCLVYLWRIALDVGCVATVEPSPRILQSGVH</sequence>
<feature type="transmembrane region" description="Helical" evidence="7">
    <location>
        <begin position="130"/>
        <end position="150"/>
    </location>
</feature>
<name>A0A2U1CL24_9BURK</name>
<comment type="subcellular location">
    <subcellularLocation>
        <location evidence="7">Cell inner membrane</location>
        <topology evidence="7">Multi-pass membrane protein</topology>
    </subcellularLocation>
    <subcellularLocation>
        <location evidence="1">Cell membrane</location>
        <topology evidence="1">Multi-pass membrane protein</topology>
    </subcellularLocation>
</comment>
<keyword evidence="7" id="KW-0997">Cell inner membrane</keyword>
<dbReference type="Pfam" id="PF04290">
    <property type="entry name" value="DctQ"/>
    <property type="match status" value="1"/>
</dbReference>
<feature type="transmembrane region" description="Helical" evidence="7">
    <location>
        <begin position="12"/>
        <end position="36"/>
    </location>
</feature>
<dbReference type="EMBL" id="QEKO01000003">
    <property type="protein sequence ID" value="PVY61707.1"/>
    <property type="molecule type" value="Genomic_DNA"/>
</dbReference>
<dbReference type="GO" id="GO:0022857">
    <property type="term" value="F:transmembrane transporter activity"/>
    <property type="evidence" value="ECO:0007669"/>
    <property type="project" value="UniProtKB-UniRule"/>
</dbReference>
<keyword evidence="10" id="KW-1185">Reference proteome</keyword>
<dbReference type="AlphaFoldDB" id="A0A2U1CL24"/>
<dbReference type="Proteomes" id="UP000246145">
    <property type="component" value="Unassembled WGS sequence"/>
</dbReference>
<comment type="caution">
    <text evidence="9">The sequence shown here is derived from an EMBL/GenBank/DDBJ whole genome shotgun (WGS) entry which is preliminary data.</text>
</comment>
<dbReference type="OrthoDB" id="8908407at2"/>
<accession>A0A2U1CL24</accession>
<evidence type="ECO:0000256" key="5">
    <source>
        <dbReference type="ARBA" id="ARBA00022989"/>
    </source>
</evidence>
<keyword evidence="6 7" id="KW-0472">Membrane</keyword>
<dbReference type="InterPro" id="IPR055348">
    <property type="entry name" value="DctQ"/>
</dbReference>
<reference evidence="9 10" key="1">
    <citation type="submission" date="2018-04" db="EMBL/GenBank/DDBJ databases">
        <title>Genomic Encyclopedia of Type Strains, Phase IV (KMG-IV): sequencing the most valuable type-strain genomes for metagenomic binning, comparative biology and taxonomic classification.</title>
        <authorList>
            <person name="Goeker M."/>
        </authorList>
    </citation>
    <scope>NUCLEOTIDE SEQUENCE [LARGE SCALE GENOMIC DNA]</scope>
    <source>
        <strain evidence="9 10">DSM 10065</strain>
    </source>
</reference>
<keyword evidence="3" id="KW-1003">Cell membrane</keyword>
<evidence type="ECO:0000259" key="8">
    <source>
        <dbReference type="Pfam" id="PF04290"/>
    </source>
</evidence>
<evidence type="ECO:0000256" key="2">
    <source>
        <dbReference type="ARBA" id="ARBA00022448"/>
    </source>
</evidence>
<evidence type="ECO:0000256" key="4">
    <source>
        <dbReference type="ARBA" id="ARBA00022692"/>
    </source>
</evidence>
<organism evidence="9 10">
    <name type="scientific">Pusillimonas noertemannii</name>
    <dbReference type="NCBI Taxonomy" id="305977"/>
    <lineage>
        <taxon>Bacteria</taxon>
        <taxon>Pseudomonadati</taxon>
        <taxon>Pseudomonadota</taxon>
        <taxon>Betaproteobacteria</taxon>
        <taxon>Burkholderiales</taxon>
        <taxon>Alcaligenaceae</taxon>
        <taxon>Pusillimonas</taxon>
    </lineage>
</organism>
<gene>
    <name evidence="9" type="ORF">C7440_2438</name>
</gene>
<evidence type="ECO:0000256" key="7">
    <source>
        <dbReference type="RuleBase" id="RU369079"/>
    </source>
</evidence>
<protein>
    <recommendedName>
        <fullName evidence="7">TRAP transporter small permease protein</fullName>
    </recommendedName>
</protein>
<keyword evidence="4 7" id="KW-0812">Transmembrane</keyword>
<keyword evidence="5 7" id="KW-1133">Transmembrane helix</keyword>
<proteinExistence type="inferred from homology"/>
<evidence type="ECO:0000256" key="1">
    <source>
        <dbReference type="ARBA" id="ARBA00004651"/>
    </source>
</evidence>
<evidence type="ECO:0000256" key="3">
    <source>
        <dbReference type="ARBA" id="ARBA00022475"/>
    </source>
</evidence>
<feature type="transmembrane region" description="Helical" evidence="7">
    <location>
        <begin position="48"/>
        <end position="68"/>
    </location>
</feature>
<keyword evidence="2 7" id="KW-0813">Transport</keyword>
<dbReference type="RefSeq" id="WP_116518726.1">
    <property type="nucleotide sequence ID" value="NZ_JACCEX010000003.1"/>
</dbReference>
<comment type="similarity">
    <text evidence="7">Belongs to the TRAP transporter small permease family.</text>
</comment>
<comment type="subunit">
    <text evidence="7">The complex comprises the extracytoplasmic solute receptor protein and the two transmembrane proteins.</text>
</comment>
<comment type="function">
    <text evidence="7">Part of the tripartite ATP-independent periplasmic (TRAP) transport system.</text>
</comment>
<evidence type="ECO:0000313" key="9">
    <source>
        <dbReference type="EMBL" id="PVY61707.1"/>
    </source>
</evidence>
<dbReference type="GO" id="GO:0005886">
    <property type="term" value="C:plasma membrane"/>
    <property type="evidence" value="ECO:0007669"/>
    <property type="project" value="UniProtKB-SubCell"/>
</dbReference>
<evidence type="ECO:0000256" key="6">
    <source>
        <dbReference type="ARBA" id="ARBA00023136"/>
    </source>
</evidence>
<evidence type="ECO:0000313" key="10">
    <source>
        <dbReference type="Proteomes" id="UP000246145"/>
    </source>
</evidence>
<feature type="transmembrane region" description="Helical" evidence="7">
    <location>
        <begin position="89"/>
        <end position="110"/>
    </location>
</feature>